<dbReference type="Proteomes" id="UP000651977">
    <property type="component" value="Unassembled WGS sequence"/>
</dbReference>
<dbReference type="InterPro" id="IPR000160">
    <property type="entry name" value="GGDEF_dom"/>
</dbReference>
<dbReference type="NCBIfam" id="TIGR00254">
    <property type="entry name" value="GGDEF"/>
    <property type="match status" value="1"/>
</dbReference>
<accession>A0ABQ1I4R4</accession>
<evidence type="ECO:0000313" key="6">
    <source>
        <dbReference type="Proteomes" id="UP000651977"/>
    </source>
</evidence>
<dbReference type="Gene3D" id="3.30.70.270">
    <property type="match status" value="1"/>
</dbReference>
<sequence>MKLTPRFSWLRNVLLIATVLGLFTVLWAPVKRLQLYPQDNMLVDAFSDHGQGGNSNFYWETDQQFICDLQSSHLLDKYCGLSIKFFDPNQDPAADRYTKLRNINISEYEQVILHANLEGPDSELRFFIRSTPNTNGRDLSHAKYMFTYFAKEELGEQPAAAGLNQFTIPLWWLDNNYRSRDDFVEDFSLIKEIGVDIPSGSPDGEYIITLNKIEVEGKWISNESLYAIIIAVWLVYFTAELFRYFLHQRQLFTQSINTLEQNVDQLKHSASNDHLTGVLNRRGLIEAFNERPELNDNYYLFVFDIDHFKQINDHYGHSNGDAVLRFFARQLSATTRSQDLFGRWGGEEFVLLSQQRHDADAYSFAERLRKLINQQDFLLSYQGRQYNIKLSMSIGLTLIAKGEDFTTALNRADLALYQAKNAGRNRSQLQS</sequence>
<dbReference type="PANTHER" id="PTHR45138">
    <property type="entry name" value="REGULATORY COMPONENTS OF SENSORY TRANSDUCTION SYSTEM"/>
    <property type="match status" value="1"/>
</dbReference>
<dbReference type="InterPro" id="IPR043128">
    <property type="entry name" value="Rev_trsase/Diguanyl_cyclase"/>
</dbReference>
<dbReference type="PANTHER" id="PTHR45138:SF9">
    <property type="entry name" value="DIGUANYLATE CYCLASE DGCM-RELATED"/>
    <property type="match status" value="1"/>
</dbReference>
<dbReference type="SMART" id="SM00267">
    <property type="entry name" value="GGDEF"/>
    <property type="match status" value="1"/>
</dbReference>
<dbReference type="RefSeq" id="WP_055733433.1">
    <property type="nucleotide sequence ID" value="NZ_BMDY01000020.1"/>
</dbReference>
<evidence type="ECO:0000256" key="2">
    <source>
        <dbReference type="ARBA" id="ARBA00034247"/>
    </source>
</evidence>
<dbReference type="SUPFAM" id="SSF55073">
    <property type="entry name" value="Nucleotide cyclase"/>
    <property type="match status" value="1"/>
</dbReference>
<keyword evidence="3" id="KW-0472">Membrane</keyword>
<evidence type="ECO:0000256" key="3">
    <source>
        <dbReference type="SAM" id="Phobius"/>
    </source>
</evidence>
<evidence type="ECO:0000259" key="4">
    <source>
        <dbReference type="PROSITE" id="PS50887"/>
    </source>
</evidence>
<comment type="catalytic activity">
    <reaction evidence="2">
        <text>2 GTP = 3',3'-c-di-GMP + 2 diphosphate</text>
        <dbReference type="Rhea" id="RHEA:24898"/>
        <dbReference type="ChEBI" id="CHEBI:33019"/>
        <dbReference type="ChEBI" id="CHEBI:37565"/>
        <dbReference type="ChEBI" id="CHEBI:58805"/>
        <dbReference type="EC" id="2.7.7.65"/>
    </reaction>
</comment>
<name>A0ABQ1I4R4_9ALTE</name>
<reference evidence="6" key="1">
    <citation type="journal article" date="2019" name="Int. J. Syst. Evol. Microbiol.">
        <title>The Global Catalogue of Microorganisms (GCM) 10K type strain sequencing project: providing services to taxonomists for standard genome sequencing and annotation.</title>
        <authorList>
            <consortium name="The Broad Institute Genomics Platform"/>
            <consortium name="The Broad Institute Genome Sequencing Center for Infectious Disease"/>
            <person name="Wu L."/>
            <person name="Ma J."/>
        </authorList>
    </citation>
    <scope>NUCLEOTIDE SEQUENCE [LARGE SCALE GENOMIC DNA]</scope>
    <source>
        <strain evidence="6">CGMCC 1.10131</strain>
    </source>
</reference>
<organism evidence="5 6">
    <name type="scientific">Agarivorans gilvus</name>
    <dbReference type="NCBI Taxonomy" id="680279"/>
    <lineage>
        <taxon>Bacteria</taxon>
        <taxon>Pseudomonadati</taxon>
        <taxon>Pseudomonadota</taxon>
        <taxon>Gammaproteobacteria</taxon>
        <taxon>Alteromonadales</taxon>
        <taxon>Alteromonadaceae</taxon>
        <taxon>Agarivorans</taxon>
    </lineage>
</organism>
<feature type="domain" description="GGDEF" evidence="4">
    <location>
        <begin position="296"/>
        <end position="431"/>
    </location>
</feature>
<dbReference type="EMBL" id="BMDY01000020">
    <property type="protein sequence ID" value="GGB15000.1"/>
    <property type="molecule type" value="Genomic_DNA"/>
</dbReference>
<proteinExistence type="predicted"/>
<gene>
    <name evidence="5" type="ORF">GCM10007414_30580</name>
</gene>
<dbReference type="PROSITE" id="PS50887">
    <property type="entry name" value="GGDEF"/>
    <property type="match status" value="1"/>
</dbReference>
<dbReference type="InterPro" id="IPR050469">
    <property type="entry name" value="Diguanylate_Cyclase"/>
</dbReference>
<keyword evidence="6" id="KW-1185">Reference proteome</keyword>
<keyword evidence="3" id="KW-1133">Transmembrane helix</keyword>
<dbReference type="Pfam" id="PF00990">
    <property type="entry name" value="GGDEF"/>
    <property type="match status" value="1"/>
</dbReference>
<evidence type="ECO:0000256" key="1">
    <source>
        <dbReference type="ARBA" id="ARBA00012528"/>
    </source>
</evidence>
<protein>
    <recommendedName>
        <fullName evidence="1">diguanylate cyclase</fullName>
        <ecNumber evidence="1">2.7.7.65</ecNumber>
    </recommendedName>
</protein>
<comment type="caution">
    <text evidence="5">The sequence shown here is derived from an EMBL/GenBank/DDBJ whole genome shotgun (WGS) entry which is preliminary data.</text>
</comment>
<dbReference type="InterPro" id="IPR029787">
    <property type="entry name" value="Nucleotide_cyclase"/>
</dbReference>
<dbReference type="CDD" id="cd01949">
    <property type="entry name" value="GGDEF"/>
    <property type="match status" value="1"/>
</dbReference>
<evidence type="ECO:0000313" key="5">
    <source>
        <dbReference type="EMBL" id="GGB15000.1"/>
    </source>
</evidence>
<keyword evidence="3" id="KW-0812">Transmembrane</keyword>
<feature type="transmembrane region" description="Helical" evidence="3">
    <location>
        <begin position="12"/>
        <end position="30"/>
    </location>
</feature>
<dbReference type="EC" id="2.7.7.65" evidence="1"/>